<evidence type="ECO:0000313" key="2">
    <source>
        <dbReference type="EMBL" id="MBL0705724.1"/>
    </source>
</evidence>
<evidence type="ECO:0000259" key="1">
    <source>
        <dbReference type="PROSITE" id="PS50921"/>
    </source>
</evidence>
<dbReference type="RefSeq" id="WP_189694020.1">
    <property type="nucleotide sequence ID" value="NZ_BNCM01000007.1"/>
</dbReference>
<proteinExistence type="predicted"/>
<accession>A0ABS1K228</accession>
<dbReference type="PROSITE" id="PS50921">
    <property type="entry name" value="ANTAR"/>
    <property type="match status" value="1"/>
</dbReference>
<dbReference type="SMART" id="SM01012">
    <property type="entry name" value="ANTAR"/>
    <property type="match status" value="1"/>
</dbReference>
<dbReference type="SUPFAM" id="SSF52172">
    <property type="entry name" value="CheY-like"/>
    <property type="match status" value="1"/>
</dbReference>
<name>A0ABS1K228_9MICC</name>
<dbReference type="Gene3D" id="1.10.10.10">
    <property type="entry name" value="Winged helix-like DNA-binding domain superfamily/Winged helix DNA-binding domain"/>
    <property type="match status" value="1"/>
</dbReference>
<dbReference type="EMBL" id="JAERRC010000022">
    <property type="protein sequence ID" value="MBL0705724.1"/>
    <property type="molecule type" value="Genomic_DNA"/>
</dbReference>
<organism evidence="2 3">
    <name type="scientific">Sinomonas cellulolyticus</name>
    <dbReference type="NCBI Taxonomy" id="2801916"/>
    <lineage>
        <taxon>Bacteria</taxon>
        <taxon>Bacillati</taxon>
        <taxon>Actinomycetota</taxon>
        <taxon>Actinomycetes</taxon>
        <taxon>Micrococcales</taxon>
        <taxon>Micrococcaceae</taxon>
        <taxon>Sinomonas</taxon>
    </lineage>
</organism>
<gene>
    <name evidence="2" type="ORF">JJE72_09415</name>
</gene>
<comment type="caution">
    <text evidence="2">The sequence shown here is derived from an EMBL/GenBank/DDBJ whole genome shotgun (WGS) entry which is preliminary data.</text>
</comment>
<evidence type="ECO:0000313" key="3">
    <source>
        <dbReference type="Proteomes" id="UP000639051"/>
    </source>
</evidence>
<reference evidence="2 3" key="1">
    <citation type="submission" date="2021-01" db="EMBL/GenBank/DDBJ databases">
        <title>Genome public.</title>
        <authorList>
            <person name="Liu C."/>
            <person name="Sun Q."/>
        </authorList>
    </citation>
    <scope>NUCLEOTIDE SEQUENCE [LARGE SCALE GENOMIC DNA]</scope>
    <source>
        <strain evidence="2 3">JC656</strain>
    </source>
</reference>
<sequence>MAARPLHHPATPDPVHLLLAHTDLGSLLTALAARTHALLARAVPAECALVLRRRNHPALAAASSVALTRLVQERLADDDVDLASALDRGAATAAVRLPASWASGMAWGLDVGHLVVPVDAGPTARAALSLVGTVPVDLHERRHALARIGRVRNEASWVLRLGVRFADEEERSQHRAQAMEARTVIDVAVGVIMAQNRCSADEAFDILKRASNNRNVKLREVAAELVQRIHPSLPETAFSD</sequence>
<keyword evidence="3" id="KW-1185">Reference proteome</keyword>
<dbReference type="InterPro" id="IPR011006">
    <property type="entry name" value="CheY-like_superfamily"/>
</dbReference>
<dbReference type="InterPro" id="IPR005561">
    <property type="entry name" value="ANTAR"/>
</dbReference>
<dbReference type="InterPro" id="IPR036388">
    <property type="entry name" value="WH-like_DNA-bd_sf"/>
</dbReference>
<dbReference type="Pfam" id="PF03861">
    <property type="entry name" value="ANTAR"/>
    <property type="match status" value="1"/>
</dbReference>
<feature type="domain" description="ANTAR" evidence="1">
    <location>
        <begin position="165"/>
        <end position="226"/>
    </location>
</feature>
<protein>
    <submittedName>
        <fullName evidence="2">ANTAR domain-containing protein</fullName>
    </submittedName>
</protein>
<dbReference type="Proteomes" id="UP000639051">
    <property type="component" value="Unassembled WGS sequence"/>
</dbReference>